<evidence type="ECO:0000256" key="10">
    <source>
        <dbReference type="ARBA" id="ARBA00023204"/>
    </source>
</evidence>
<feature type="compositionally biased region" description="Gly residues" evidence="16">
    <location>
        <begin position="1"/>
        <end position="11"/>
    </location>
</feature>
<dbReference type="Pfam" id="PF13361">
    <property type="entry name" value="UvrD_C"/>
    <property type="match status" value="1"/>
</dbReference>
<keyword evidence="4" id="KW-0227">DNA damage</keyword>
<dbReference type="GO" id="GO:0004386">
    <property type="term" value="F:helicase activity"/>
    <property type="evidence" value="ECO:0007669"/>
    <property type="project" value="UniProtKB-KW"/>
</dbReference>
<protein>
    <recommendedName>
        <fullName evidence="13">DNA 3'-5' helicase</fullName>
        <ecNumber evidence="13">5.6.2.4</ecNumber>
    </recommendedName>
</protein>
<evidence type="ECO:0000256" key="13">
    <source>
        <dbReference type="ARBA" id="ARBA00034808"/>
    </source>
</evidence>
<dbReference type="Gene3D" id="1.10.10.160">
    <property type="match status" value="1"/>
</dbReference>
<evidence type="ECO:0000256" key="6">
    <source>
        <dbReference type="ARBA" id="ARBA00022806"/>
    </source>
</evidence>
<keyword evidence="10" id="KW-0234">DNA repair</keyword>
<dbReference type="RefSeq" id="WP_068743832.1">
    <property type="nucleotide sequence ID" value="NZ_LSRE01000002.1"/>
</dbReference>
<evidence type="ECO:0000313" key="19">
    <source>
        <dbReference type="EMBL" id="KXP01058.1"/>
    </source>
</evidence>
<evidence type="ECO:0000256" key="9">
    <source>
        <dbReference type="ARBA" id="ARBA00023125"/>
    </source>
</evidence>
<evidence type="ECO:0000256" key="2">
    <source>
        <dbReference type="ARBA" id="ARBA00022722"/>
    </source>
</evidence>
<gene>
    <name evidence="19" type="ORF">AXK61_13830</name>
</gene>
<evidence type="ECO:0000256" key="16">
    <source>
        <dbReference type="SAM" id="MobiDB-lite"/>
    </source>
</evidence>
<dbReference type="PANTHER" id="PTHR11070">
    <property type="entry name" value="UVRD / RECB / PCRA DNA HELICASE FAMILY MEMBER"/>
    <property type="match status" value="1"/>
</dbReference>
<dbReference type="Proteomes" id="UP000070409">
    <property type="component" value="Unassembled WGS sequence"/>
</dbReference>
<comment type="caution">
    <text evidence="19">The sequence shown here is derived from an EMBL/GenBank/DDBJ whole genome shotgun (WGS) entry which is preliminary data.</text>
</comment>
<evidence type="ECO:0000256" key="5">
    <source>
        <dbReference type="ARBA" id="ARBA00022801"/>
    </source>
</evidence>
<keyword evidence="3 15" id="KW-0547">Nucleotide-binding</keyword>
<evidence type="ECO:0000256" key="14">
    <source>
        <dbReference type="ARBA" id="ARBA00048988"/>
    </source>
</evidence>
<keyword evidence="20" id="KW-1185">Reference proteome</keyword>
<dbReference type="Pfam" id="PF00580">
    <property type="entry name" value="UvrD-helicase"/>
    <property type="match status" value="1"/>
</dbReference>
<organism evidence="19 20">
    <name type="scientific">Tsukamurella pseudospumae</name>
    <dbReference type="NCBI Taxonomy" id="239498"/>
    <lineage>
        <taxon>Bacteria</taxon>
        <taxon>Bacillati</taxon>
        <taxon>Actinomycetota</taxon>
        <taxon>Actinomycetes</taxon>
        <taxon>Mycobacteriales</taxon>
        <taxon>Tsukamurellaceae</taxon>
        <taxon>Tsukamurella</taxon>
    </lineage>
</organism>
<dbReference type="Gene3D" id="1.10.486.10">
    <property type="entry name" value="PCRA, domain 4"/>
    <property type="match status" value="1"/>
</dbReference>
<reference evidence="19 20" key="1">
    <citation type="submission" date="2016-02" db="EMBL/GenBank/DDBJ databases">
        <authorList>
            <person name="Teng J.L."/>
            <person name="Tang Y."/>
            <person name="Huang Y."/>
            <person name="Guo F."/>
            <person name="Wei W."/>
            <person name="Chen J.H."/>
            <person name="Wong S.Y."/>
            <person name="Lau S.K."/>
            <person name="Woo P.C."/>
        </authorList>
    </citation>
    <scope>NUCLEOTIDE SEQUENCE [LARGE SCALE GENOMIC DNA]</scope>
    <source>
        <strain evidence="19 20">JCM 13375</strain>
    </source>
</reference>
<keyword evidence="8 15" id="KW-0067">ATP-binding</keyword>
<dbReference type="PROSITE" id="PS51198">
    <property type="entry name" value="UVRD_HELICASE_ATP_BIND"/>
    <property type="match status" value="1"/>
</dbReference>
<dbReference type="InterPro" id="IPR014016">
    <property type="entry name" value="UvrD-like_ATP-bd"/>
</dbReference>
<dbReference type="SUPFAM" id="SSF52540">
    <property type="entry name" value="P-loop containing nucleoside triphosphate hydrolases"/>
    <property type="match status" value="1"/>
</dbReference>
<feature type="region of interest" description="Disordered" evidence="16">
    <location>
        <begin position="1"/>
        <end position="35"/>
    </location>
</feature>
<keyword evidence="9" id="KW-0238">DNA-binding</keyword>
<keyword evidence="5 15" id="KW-0378">Hydrolase</keyword>
<dbReference type="InterPro" id="IPR011604">
    <property type="entry name" value="PDDEXK-like_dom_sf"/>
</dbReference>
<dbReference type="InterPro" id="IPR014017">
    <property type="entry name" value="DNA_helicase_UvrD-like_C"/>
</dbReference>
<dbReference type="PROSITE" id="PS51217">
    <property type="entry name" value="UVRD_HELICASE_CTER"/>
    <property type="match status" value="1"/>
</dbReference>
<name>A0A137ZSA2_9ACTN</name>
<comment type="catalytic activity">
    <reaction evidence="14">
        <text>ATP + H2O = ADP + phosphate + H(+)</text>
        <dbReference type="Rhea" id="RHEA:13065"/>
        <dbReference type="ChEBI" id="CHEBI:15377"/>
        <dbReference type="ChEBI" id="CHEBI:15378"/>
        <dbReference type="ChEBI" id="CHEBI:30616"/>
        <dbReference type="ChEBI" id="CHEBI:43474"/>
        <dbReference type="ChEBI" id="CHEBI:456216"/>
        <dbReference type="EC" id="5.6.2.4"/>
    </reaction>
</comment>
<accession>A0A137ZSA2</accession>
<comment type="similarity">
    <text evidence="1">Belongs to the helicase family. UvrD subfamily.</text>
</comment>
<dbReference type="PANTHER" id="PTHR11070:SF59">
    <property type="entry name" value="DNA 3'-5' HELICASE"/>
    <property type="match status" value="1"/>
</dbReference>
<keyword evidence="2" id="KW-0540">Nuclease</keyword>
<evidence type="ECO:0000256" key="3">
    <source>
        <dbReference type="ARBA" id="ARBA00022741"/>
    </source>
</evidence>
<dbReference type="EMBL" id="LSRE01000002">
    <property type="protein sequence ID" value="KXP01058.1"/>
    <property type="molecule type" value="Genomic_DNA"/>
</dbReference>
<evidence type="ECO:0000259" key="18">
    <source>
        <dbReference type="PROSITE" id="PS51217"/>
    </source>
</evidence>
<dbReference type="Gene3D" id="3.90.320.10">
    <property type="match status" value="1"/>
</dbReference>
<evidence type="ECO:0000256" key="15">
    <source>
        <dbReference type="PROSITE-ProRule" id="PRU00560"/>
    </source>
</evidence>
<keyword evidence="7" id="KW-0269">Exonuclease</keyword>
<dbReference type="Gene3D" id="3.30.160.800">
    <property type="match status" value="1"/>
</dbReference>
<evidence type="ECO:0000256" key="11">
    <source>
        <dbReference type="ARBA" id="ARBA00023235"/>
    </source>
</evidence>
<dbReference type="InterPro" id="IPR000212">
    <property type="entry name" value="DNA_helicase_UvrD/REP"/>
</dbReference>
<evidence type="ECO:0000313" key="20">
    <source>
        <dbReference type="Proteomes" id="UP000070409"/>
    </source>
</evidence>
<feature type="binding site" evidence="15">
    <location>
        <begin position="71"/>
        <end position="78"/>
    </location>
    <ligand>
        <name>ATP</name>
        <dbReference type="ChEBI" id="CHEBI:30616"/>
    </ligand>
</feature>
<evidence type="ECO:0000256" key="1">
    <source>
        <dbReference type="ARBA" id="ARBA00009922"/>
    </source>
</evidence>
<keyword evidence="6 15" id="KW-0347">Helicase</keyword>
<keyword evidence="11" id="KW-0413">Isomerase</keyword>
<sequence length="1108" mass="117066">MVGGGTGGSRGDGSRGDGAGRHRRPRLRLQYTAPEPPPVREWVGPIAELAAPASGALPLDMGGWAPYRIRGGPGTGKTAALIDIAVAKLTDPFVDPESVLVLAGNKRSAGALRSELSARVLAGSEGVHASGEPLVRTVHSLAFAVLRLQASGTGSPPPRLITGSEQDAVVRELLRGNLDDGGAFWPERLRPALVTNGFAGALRDLFAQAAQRGAGPDEIEDLARRYNRGEWLAAANALREYQETTLLRGSVGLAGPQAVAPAVDAAELIDAAVTALATDDALLAQQRERIRFLLVDDVQNLDPLASALIRLLGTGTELTVIAGDPDQAVNSFRGASTRFLQNMEVPPERDVLLERSFRFGEEVAAAVNRVSARLPHRFGAVAPERPRPGSAAVRLFSTPAKEADAIAAMLRREHVLGGVPWEEMAIVVRSVSASVAPLRRALAYAGVPVTVPADDVPLARQRAVHALLLVLRAAVTPEGIDPAEAVTLLSGPVGGGDPLTLRRVRRAVRRADPAEERGSAEILTAVLTESSEFAPYRAVLTELEAEPVERVLAAVRAARAAAEHGTVEEVLWAAWAATGLAARWGALALRGGTLGDQADRDLDAVMGLFDSAADFTDTLPTASVAAFVEYLEQLQIPRSDRARGRSGQATVPGVTLLSAHSAVGREWDVVAVAGVQEGRWPNLRRRGGLLGTDELLDALDGMDPSALPTVSRSLPMLAEERRLLLVACSRARRVLLITAVDTADGEGDLVPSRFLQGIAPSGDEDPETYTPAVESAPSASLDLRTLVAVLRTAACDPERGEAEREHAARQLARLAADRVAGAHPDSWYGLAGASTDDPLWQPDDGPVALSPSNVEALSACALRWMLERFGGSDGDSAKQATGNLVHTLVQAVAGRIPKDEVTRSLEKVWDRVDLEADWFAQRELARTEAMLESFRAWLAGSRGELTEAGVEIGVDAVIPGDAAAGGDDPDVRIRGRIDRLERDALGRAVVVDVKTGRTLPTQAEGQAQAQLRTYQVALAHGGIGGVPETPGGGKLVYVAKSHNKTGATVREQDALAPEDVDEWLGVIREAARRTRGPVFPATLNASCQYCAVASCCPVVDKGRAVTDD</sequence>
<dbReference type="Pfam" id="PF12705">
    <property type="entry name" value="PDDEXK_1"/>
    <property type="match status" value="1"/>
</dbReference>
<proteinExistence type="inferred from homology"/>
<evidence type="ECO:0000256" key="12">
    <source>
        <dbReference type="ARBA" id="ARBA00034617"/>
    </source>
</evidence>
<evidence type="ECO:0000256" key="8">
    <source>
        <dbReference type="ARBA" id="ARBA00022840"/>
    </source>
</evidence>
<evidence type="ECO:0000256" key="7">
    <source>
        <dbReference type="ARBA" id="ARBA00022839"/>
    </source>
</evidence>
<feature type="domain" description="UvrD-like helicase ATP-binding" evidence="17">
    <location>
        <begin position="50"/>
        <end position="360"/>
    </location>
</feature>
<feature type="domain" description="UvrD-like helicase C-terminal" evidence="18">
    <location>
        <begin position="361"/>
        <end position="664"/>
    </location>
</feature>
<dbReference type="InterPro" id="IPR027417">
    <property type="entry name" value="P-loop_NTPase"/>
</dbReference>
<dbReference type="InterPro" id="IPR038726">
    <property type="entry name" value="PDDEXK_AddAB-type"/>
</dbReference>
<comment type="catalytic activity">
    <reaction evidence="12">
        <text>Couples ATP hydrolysis with the unwinding of duplex DNA by translocating in the 3'-5' direction.</text>
        <dbReference type="EC" id="5.6.2.4"/>
    </reaction>
</comment>
<dbReference type="EC" id="5.6.2.4" evidence="13"/>
<evidence type="ECO:0000256" key="4">
    <source>
        <dbReference type="ARBA" id="ARBA00022763"/>
    </source>
</evidence>
<dbReference type="Gene3D" id="3.40.50.300">
    <property type="entry name" value="P-loop containing nucleotide triphosphate hydrolases"/>
    <property type="match status" value="2"/>
</dbReference>
<evidence type="ECO:0000259" key="17">
    <source>
        <dbReference type="PROSITE" id="PS51198"/>
    </source>
</evidence>
<dbReference type="InterPro" id="IPR013986">
    <property type="entry name" value="DExx_box_DNA_helicase_dom_sf"/>
</dbReference>